<comment type="caution">
    <text evidence="2">The sequence shown here is derived from an EMBL/GenBank/DDBJ whole genome shotgun (WGS) entry which is preliminary data.</text>
</comment>
<evidence type="ECO:0000256" key="1">
    <source>
        <dbReference type="SAM" id="MobiDB-lite"/>
    </source>
</evidence>
<dbReference type="EMBL" id="CAUYUJ010015831">
    <property type="protein sequence ID" value="CAK0858671.1"/>
    <property type="molecule type" value="Genomic_DNA"/>
</dbReference>
<reference evidence="2" key="1">
    <citation type="submission" date="2023-10" db="EMBL/GenBank/DDBJ databases">
        <authorList>
            <person name="Chen Y."/>
            <person name="Shah S."/>
            <person name="Dougan E. K."/>
            <person name="Thang M."/>
            <person name="Chan C."/>
        </authorList>
    </citation>
    <scope>NUCLEOTIDE SEQUENCE [LARGE SCALE GENOMIC DNA]</scope>
</reference>
<name>A0ABN9UGD2_9DINO</name>
<organism evidence="2 3">
    <name type="scientific">Prorocentrum cordatum</name>
    <dbReference type="NCBI Taxonomy" id="2364126"/>
    <lineage>
        <taxon>Eukaryota</taxon>
        <taxon>Sar</taxon>
        <taxon>Alveolata</taxon>
        <taxon>Dinophyceae</taxon>
        <taxon>Prorocentrales</taxon>
        <taxon>Prorocentraceae</taxon>
        <taxon>Prorocentrum</taxon>
    </lineage>
</organism>
<sequence>MLMSLRMFQIVEPGPRSPGAAGCATVALNAAELQVLSKTGELDNSSAFDLQEQRWVGMLLVTLKRACEDQSMERGVNISYNVLLVARTGGVRAGDRHLAAHSALLEAWRGQPRHVESAQQRGNVQQARQGGPSVATAPHISSRSSQESCVSRGAHLQSALQQALRPSRQFRLFLELLAGTGALAAAMKKKGVPVLAFDVSQGPHMDLLNDDVYSRLRG</sequence>
<proteinExistence type="predicted"/>
<keyword evidence="3" id="KW-1185">Reference proteome</keyword>
<accession>A0ABN9UGD2</accession>
<protein>
    <submittedName>
        <fullName evidence="2">Uncharacterized protein</fullName>
    </submittedName>
</protein>
<evidence type="ECO:0000313" key="3">
    <source>
        <dbReference type="Proteomes" id="UP001189429"/>
    </source>
</evidence>
<evidence type="ECO:0000313" key="2">
    <source>
        <dbReference type="EMBL" id="CAK0858671.1"/>
    </source>
</evidence>
<feature type="compositionally biased region" description="Polar residues" evidence="1">
    <location>
        <begin position="117"/>
        <end position="128"/>
    </location>
</feature>
<dbReference type="Proteomes" id="UP001189429">
    <property type="component" value="Unassembled WGS sequence"/>
</dbReference>
<gene>
    <name evidence="2" type="ORF">PCOR1329_LOCUS48287</name>
</gene>
<feature type="region of interest" description="Disordered" evidence="1">
    <location>
        <begin position="112"/>
        <end position="148"/>
    </location>
</feature>